<feature type="compositionally biased region" description="Acidic residues" evidence="21">
    <location>
        <begin position="378"/>
        <end position="387"/>
    </location>
</feature>
<dbReference type="FunFam" id="3.40.50.300:FF:004736">
    <property type="entry name" value="Pre-mRNA-splicing factor ATP-dependent RNA helicase PRP16"/>
    <property type="match status" value="1"/>
</dbReference>
<dbReference type="CDD" id="cd17983">
    <property type="entry name" value="DEXHc_DHX38"/>
    <property type="match status" value="1"/>
</dbReference>
<dbReference type="InterPro" id="IPR027417">
    <property type="entry name" value="P-loop_NTPase"/>
</dbReference>
<reference evidence="24 25" key="1">
    <citation type="submission" date="2020-02" db="EMBL/GenBank/DDBJ databases">
        <title>A chromosome-scale genome assembly of the black bullhead catfish (Ameiurus melas).</title>
        <authorList>
            <person name="Wen M."/>
            <person name="Zham M."/>
            <person name="Cabau C."/>
            <person name="Klopp C."/>
            <person name="Donnadieu C."/>
            <person name="Roques C."/>
            <person name="Bouchez O."/>
            <person name="Lampietro C."/>
            <person name="Jouanno E."/>
            <person name="Herpin A."/>
            <person name="Louis A."/>
            <person name="Berthelot C."/>
            <person name="Parey E."/>
            <person name="Roest-Crollius H."/>
            <person name="Braasch I."/>
            <person name="Postlethwait J."/>
            <person name="Robinson-Rechavi M."/>
            <person name="Echchiki A."/>
            <person name="Begum T."/>
            <person name="Montfort J."/>
            <person name="Schartl M."/>
            <person name="Bobe J."/>
            <person name="Guiguen Y."/>
        </authorList>
    </citation>
    <scope>NUCLEOTIDE SEQUENCE [LARGE SCALE GENOMIC DNA]</scope>
    <source>
        <strain evidence="24">M_S1</strain>
        <tissue evidence="24">Blood</tissue>
    </source>
</reference>
<keyword evidence="8" id="KW-0378">Hydrolase</keyword>
<comment type="caution">
    <text evidence="24">The sequence shown here is derived from an EMBL/GenBank/DDBJ whole genome shotgun (WGS) entry which is preliminary data.</text>
</comment>
<evidence type="ECO:0000256" key="8">
    <source>
        <dbReference type="ARBA" id="ARBA00022801"/>
    </source>
</evidence>
<comment type="subcellular location">
    <subcellularLocation>
        <location evidence="1">Nucleus</location>
    </subcellularLocation>
</comment>
<dbReference type="Pfam" id="PF07717">
    <property type="entry name" value="OB_NTP_bind"/>
    <property type="match status" value="1"/>
</dbReference>
<dbReference type="InterPro" id="IPR014001">
    <property type="entry name" value="Helicase_ATP-bd"/>
</dbReference>
<name>A0A7J6AJG3_AMEME</name>
<dbReference type="Gene3D" id="3.40.50.300">
    <property type="entry name" value="P-loop containing nucleotide triphosphate hydrolases"/>
    <property type="match status" value="2"/>
</dbReference>
<feature type="compositionally biased region" description="Acidic residues" evidence="21">
    <location>
        <begin position="119"/>
        <end position="141"/>
    </location>
</feature>
<evidence type="ECO:0000313" key="25">
    <source>
        <dbReference type="Proteomes" id="UP000593565"/>
    </source>
</evidence>
<evidence type="ECO:0000259" key="23">
    <source>
        <dbReference type="PROSITE" id="PS51194"/>
    </source>
</evidence>
<evidence type="ECO:0000256" key="17">
    <source>
        <dbReference type="ARBA" id="ARBA00062997"/>
    </source>
</evidence>
<feature type="compositionally biased region" description="Basic and acidic residues" evidence="21">
    <location>
        <begin position="1256"/>
        <end position="1267"/>
    </location>
</feature>
<dbReference type="GO" id="GO:0005681">
    <property type="term" value="C:spliceosomal complex"/>
    <property type="evidence" value="ECO:0007669"/>
    <property type="project" value="UniProtKB-KW"/>
</dbReference>
<comment type="catalytic activity">
    <reaction evidence="15">
        <text>ATP + H2O = ADP + phosphate + H(+)</text>
        <dbReference type="Rhea" id="RHEA:13065"/>
        <dbReference type="ChEBI" id="CHEBI:15377"/>
        <dbReference type="ChEBI" id="CHEBI:15378"/>
        <dbReference type="ChEBI" id="CHEBI:30616"/>
        <dbReference type="ChEBI" id="CHEBI:43474"/>
        <dbReference type="ChEBI" id="CHEBI:456216"/>
        <dbReference type="EC" id="3.6.4.13"/>
    </reaction>
</comment>
<evidence type="ECO:0000256" key="12">
    <source>
        <dbReference type="ARBA" id="ARBA00023187"/>
    </source>
</evidence>
<dbReference type="FunFam" id="1.20.120.1080:FF:000001">
    <property type="entry name" value="Pre-mRNA-splicing factor ATP-dependent RNA helicase"/>
    <property type="match status" value="1"/>
</dbReference>
<comment type="function">
    <text evidence="16">Probable ATP-binding RNA helicase. Involved in pre-mRNA splicing as component of the spliceosome.</text>
</comment>
<dbReference type="PROSITE" id="PS51192">
    <property type="entry name" value="HELICASE_ATP_BIND_1"/>
    <property type="match status" value="1"/>
</dbReference>
<dbReference type="InterPro" id="IPR001650">
    <property type="entry name" value="Helicase_C-like"/>
</dbReference>
<evidence type="ECO:0000313" key="24">
    <source>
        <dbReference type="EMBL" id="KAF4082826.1"/>
    </source>
</evidence>
<evidence type="ECO:0000256" key="4">
    <source>
        <dbReference type="ARBA" id="ARBA00022553"/>
    </source>
</evidence>
<keyword evidence="12" id="KW-0508">mRNA splicing</keyword>
<feature type="compositionally biased region" description="Basic and acidic residues" evidence="21">
    <location>
        <begin position="82"/>
        <end position="100"/>
    </location>
</feature>
<feature type="domain" description="Helicase ATP-binding" evidence="22">
    <location>
        <begin position="615"/>
        <end position="778"/>
    </location>
</feature>
<feature type="region of interest" description="Disordered" evidence="21">
    <location>
        <begin position="1"/>
        <end position="47"/>
    </location>
</feature>
<keyword evidence="11" id="KW-0832">Ubl conjugation</keyword>
<dbReference type="EMBL" id="JAAGNN010000011">
    <property type="protein sequence ID" value="KAF4082826.1"/>
    <property type="molecule type" value="Genomic_DNA"/>
</dbReference>
<keyword evidence="25" id="KW-1185">Reference proteome</keyword>
<feature type="region of interest" description="Disordered" evidence="21">
    <location>
        <begin position="82"/>
        <end position="391"/>
    </location>
</feature>
<feature type="region of interest" description="Disordered" evidence="21">
    <location>
        <begin position="1280"/>
        <end position="1299"/>
    </location>
</feature>
<evidence type="ECO:0000256" key="7">
    <source>
        <dbReference type="ARBA" id="ARBA00022741"/>
    </source>
</evidence>
<evidence type="ECO:0000256" key="18">
    <source>
        <dbReference type="ARBA" id="ARBA00070009"/>
    </source>
</evidence>
<keyword evidence="7" id="KW-0547">Nucleotide-binding</keyword>
<feature type="compositionally biased region" description="Basic and acidic residues" evidence="21">
    <location>
        <begin position="107"/>
        <end position="118"/>
    </location>
</feature>
<dbReference type="InterPro" id="IPR011709">
    <property type="entry name" value="DEAD-box_helicase_OB_fold"/>
</dbReference>
<keyword evidence="9" id="KW-0347">Helicase</keyword>
<proteinExistence type="inferred from homology"/>
<evidence type="ECO:0000256" key="1">
    <source>
        <dbReference type="ARBA" id="ARBA00004123"/>
    </source>
</evidence>
<keyword evidence="3" id="KW-1017">Isopeptide bond</keyword>
<dbReference type="Pfam" id="PF21010">
    <property type="entry name" value="HA2_C"/>
    <property type="match status" value="1"/>
</dbReference>
<dbReference type="PROSITE" id="PS00690">
    <property type="entry name" value="DEAH_ATP_HELICASE"/>
    <property type="match status" value="1"/>
</dbReference>
<dbReference type="FunFam" id="3.40.50.300:FF:000313">
    <property type="entry name" value="Pre-mRNA-splicing factor ATP-dependent RNA helicase PRP16"/>
    <property type="match status" value="1"/>
</dbReference>
<dbReference type="InterPro" id="IPR011545">
    <property type="entry name" value="DEAD/DEAH_box_helicase_dom"/>
</dbReference>
<dbReference type="PANTHER" id="PTHR18934">
    <property type="entry name" value="ATP-DEPENDENT RNA HELICASE"/>
    <property type="match status" value="1"/>
</dbReference>
<evidence type="ECO:0000256" key="9">
    <source>
        <dbReference type="ARBA" id="ARBA00022806"/>
    </source>
</evidence>
<dbReference type="CDD" id="cd18791">
    <property type="entry name" value="SF2_C_RHA"/>
    <property type="match status" value="1"/>
</dbReference>
<evidence type="ECO:0000256" key="3">
    <source>
        <dbReference type="ARBA" id="ARBA00022499"/>
    </source>
</evidence>
<feature type="domain" description="Helicase C-terminal" evidence="23">
    <location>
        <begin position="800"/>
        <end position="975"/>
    </location>
</feature>
<evidence type="ECO:0000259" key="22">
    <source>
        <dbReference type="PROSITE" id="PS51192"/>
    </source>
</evidence>
<dbReference type="Pfam" id="PF00271">
    <property type="entry name" value="Helicase_C"/>
    <property type="match status" value="1"/>
</dbReference>
<accession>A0A7J6AJG3</accession>
<dbReference type="Proteomes" id="UP000593565">
    <property type="component" value="Unassembled WGS sequence"/>
</dbReference>
<keyword evidence="6" id="KW-0747">Spliceosome</keyword>
<dbReference type="PANTHER" id="PTHR18934:SF91">
    <property type="entry name" value="PRE-MRNA-SPLICING FACTOR ATP-DEPENDENT RNA HELICASE PRP16"/>
    <property type="match status" value="1"/>
</dbReference>
<dbReference type="GO" id="GO:0016787">
    <property type="term" value="F:hydrolase activity"/>
    <property type="evidence" value="ECO:0007669"/>
    <property type="project" value="UniProtKB-KW"/>
</dbReference>
<evidence type="ECO:0000256" key="10">
    <source>
        <dbReference type="ARBA" id="ARBA00022840"/>
    </source>
</evidence>
<dbReference type="PROSITE" id="PS51194">
    <property type="entry name" value="HELICASE_CTER"/>
    <property type="match status" value="1"/>
</dbReference>
<dbReference type="InterPro" id="IPR002464">
    <property type="entry name" value="DNA/RNA_helicase_DEAH_CS"/>
</dbReference>
<evidence type="ECO:0000256" key="21">
    <source>
        <dbReference type="SAM" id="MobiDB-lite"/>
    </source>
</evidence>
<dbReference type="GO" id="GO:0000398">
    <property type="term" value="P:mRNA splicing, via spliceosome"/>
    <property type="evidence" value="ECO:0007669"/>
    <property type="project" value="UniProtKB-ARBA"/>
</dbReference>
<evidence type="ECO:0000256" key="15">
    <source>
        <dbReference type="ARBA" id="ARBA00047984"/>
    </source>
</evidence>
<keyword evidence="5" id="KW-0507">mRNA processing</keyword>
<gene>
    <name evidence="24" type="ORF">AMELA_G00132730</name>
</gene>
<evidence type="ECO:0000256" key="5">
    <source>
        <dbReference type="ARBA" id="ARBA00022664"/>
    </source>
</evidence>
<keyword evidence="4" id="KW-0597">Phosphoprotein</keyword>
<dbReference type="SMART" id="SM00490">
    <property type="entry name" value="HELICc"/>
    <property type="match status" value="1"/>
</dbReference>
<feature type="compositionally biased region" description="Basic and acidic residues" evidence="21">
    <location>
        <begin position="304"/>
        <end position="334"/>
    </location>
</feature>
<dbReference type="Pfam" id="PF04408">
    <property type="entry name" value="WHD_HA2"/>
    <property type="match status" value="1"/>
</dbReference>
<keyword evidence="10" id="KW-0067">ATP-binding</keyword>
<dbReference type="SMART" id="SM00487">
    <property type="entry name" value="DEXDc"/>
    <property type="match status" value="1"/>
</dbReference>
<evidence type="ECO:0000256" key="2">
    <source>
        <dbReference type="ARBA" id="ARBA00012552"/>
    </source>
</evidence>
<protein>
    <recommendedName>
        <fullName evidence="18">Pre-mRNA-splicing factor ATP-dependent RNA helicase PRP16</fullName>
        <ecNumber evidence="2">3.6.4.13</ecNumber>
    </recommendedName>
    <alternativeName>
        <fullName evidence="19">ATP-dependent RNA helicase DHX38</fullName>
    </alternativeName>
    <alternativeName>
        <fullName evidence="20">DEAH box protein 38</fullName>
    </alternativeName>
</protein>
<dbReference type="Gene3D" id="1.20.120.1080">
    <property type="match status" value="1"/>
</dbReference>
<evidence type="ECO:0000256" key="11">
    <source>
        <dbReference type="ARBA" id="ARBA00022843"/>
    </source>
</evidence>
<evidence type="ECO:0000256" key="20">
    <source>
        <dbReference type="ARBA" id="ARBA00083364"/>
    </source>
</evidence>
<feature type="compositionally biased region" description="Basic and acidic residues" evidence="21">
    <location>
        <begin position="178"/>
        <end position="272"/>
    </location>
</feature>
<dbReference type="InterPro" id="IPR048333">
    <property type="entry name" value="HA2_WH"/>
</dbReference>
<evidence type="ECO:0000256" key="6">
    <source>
        <dbReference type="ARBA" id="ARBA00022728"/>
    </source>
</evidence>
<keyword evidence="13" id="KW-0539">Nucleus</keyword>
<dbReference type="EC" id="3.6.4.13" evidence="2"/>
<evidence type="ECO:0000256" key="19">
    <source>
        <dbReference type="ARBA" id="ARBA00080917"/>
    </source>
</evidence>
<comment type="subunit">
    <text evidence="17">Identified in the spliceosome C complex.</text>
</comment>
<evidence type="ECO:0000256" key="16">
    <source>
        <dbReference type="ARBA" id="ARBA00053124"/>
    </source>
</evidence>
<dbReference type="SUPFAM" id="SSF52540">
    <property type="entry name" value="P-loop containing nucleoside triphosphate hydrolases"/>
    <property type="match status" value="1"/>
</dbReference>
<evidence type="ECO:0000256" key="14">
    <source>
        <dbReference type="ARBA" id="ARBA00038040"/>
    </source>
</evidence>
<dbReference type="GO" id="GO:0034458">
    <property type="term" value="F:3'-5' RNA helicase activity"/>
    <property type="evidence" value="ECO:0007669"/>
    <property type="project" value="TreeGrafter"/>
</dbReference>
<sequence>MASSCASLAESGSEEIALQDHSLSGDMEDDASLHRLEGSGTDSQVGGLIVKKKSASAEQHVFRVPAPRTSLLGLDLLAAQKRKEREGKEQLNLDFDDRTAKKSKVSSYRDWEESKSDSGSDDDEEEDDEDDDDDEEEEEDEDKRNGKKESRHYRMSGAETPSNPGGVSEEFRRKHQQRERDRREHGVYASSKEDKNRDKDRERSRDRNRERDRERKSDRDERDRGRGSSSSRSEHSDGSARSERSQRDGWSDRISRGSRRDEPQTPRNRPRDALTPSASSWDEDDSGYSSSRRSHWESPSPAPSHREADRSERSSRSGRDSERREKSTRARYPEDTPLPTPSYKYNEWANDRKHLGSTPRLSRGKGKKEGGEDGISFDNEDEKEQWEEDQKQADRDWYMMDEGYDEFHNPLTSSSEEYVKKREQILQKQTQKRISAQRRQINEDNERWETNRMLTSGVVQRLEVDEDFEEDNAARVHLLVHNLVPPFLDGRIVFTKQPEPVIPVKDATSDMAIISRKGSQLVRKHREQKERKKAQHKHWELAGTKLGDIMGIKKEEDGSGAKPVGEDGAVDYKTEQKFAEHMKERNEASSEFAKRKTLLEQRQYLPIFAVRQELLNIIRDNSIVIVVGETGSGKTTQLTQYLHEDGYTSYGMVGCTQPRRVAAMSVAKRVSEEMNSNLGEEVGYAIRFEDCTSEKTIIKYMTDGILLRESLRESDLDHYSAVIMDEAHERSLNTDVLFGLLREVVSRRSDLKLIVTSATMDSDKFAAFFGNVPIFNIPGRTFPVDILFSKTPQEDYVEAAVKQALQIHLSGMAGDILIFMPGQEDIEVTSDQIVERLEELENAPALAVLPIYSQLPSDLQAKIFQKAPDGVRKCIVATNIAETSLTVDGIMFVVDAGYCKLKVFNPRIGMDALQVYPISQANANQRAGRAGRTGPGQCYRLYTQSAFKNEMLTTTIPEIQRTNLANVVLLLKSLGVQDLLLFHFMDPPPEDNMLNSMYQLWILGALDNTGSLTPTGRLMVEFPLDPALSKMLIVSCDMGCSADILIVVSMLSVPTIFYRPKGREEESDQVREKFAVPESDHLTYLNVYLQWKNNNYSSIWCNEHFIHTKAMRKVREVRAQLKDIMVQQKMNLTSCGSDWDVIRKCICAAYFHQAAKLKGIGEYVNVRTGMPCHLHPTSSLFGMGYTPDYITYHELVMTTKEYMQCVTAVDGEWLAELGPMFYSIKHAGKSRQENRRRAKEEITNMEEEMSLAEQQLRARRDEQEKRNTLGSTRSIKICTPGRKEDVPMTPKRTPARFGL</sequence>
<dbReference type="Pfam" id="PF00270">
    <property type="entry name" value="DEAD"/>
    <property type="match status" value="1"/>
</dbReference>
<dbReference type="GO" id="GO:0005524">
    <property type="term" value="F:ATP binding"/>
    <property type="evidence" value="ECO:0007669"/>
    <property type="project" value="UniProtKB-KW"/>
</dbReference>
<comment type="similarity">
    <text evidence="14">Belongs to the DEAD box helicase family. DEAH subfamily. PRP16 sub-subfamily.</text>
</comment>
<feature type="region of interest" description="Disordered" evidence="21">
    <location>
        <begin position="1246"/>
        <end position="1270"/>
    </location>
</feature>
<dbReference type="SMART" id="SM00847">
    <property type="entry name" value="HA2"/>
    <property type="match status" value="1"/>
</dbReference>
<dbReference type="GO" id="GO:0003723">
    <property type="term" value="F:RNA binding"/>
    <property type="evidence" value="ECO:0007669"/>
    <property type="project" value="TreeGrafter"/>
</dbReference>
<dbReference type="InterPro" id="IPR007502">
    <property type="entry name" value="Helicase-assoc_dom"/>
</dbReference>
<organism evidence="24 25">
    <name type="scientific">Ameiurus melas</name>
    <name type="common">Black bullhead</name>
    <name type="synonym">Silurus melas</name>
    <dbReference type="NCBI Taxonomy" id="219545"/>
    <lineage>
        <taxon>Eukaryota</taxon>
        <taxon>Metazoa</taxon>
        <taxon>Chordata</taxon>
        <taxon>Craniata</taxon>
        <taxon>Vertebrata</taxon>
        <taxon>Euteleostomi</taxon>
        <taxon>Actinopterygii</taxon>
        <taxon>Neopterygii</taxon>
        <taxon>Teleostei</taxon>
        <taxon>Ostariophysi</taxon>
        <taxon>Siluriformes</taxon>
        <taxon>Ictaluridae</taxon>
        <taxon>Ameiurus</taxon>
    </lineage>
</organism>
<evidence type="ECO:0000256" key="13">
    <source>
        <dbReference type="ARBA" id="ARBA00023242"/>
    </source>
</evidence>